<dbReference type="PANTHER" id="PTHR30050">
    <property type="entry name" value="CHROMOSOMAL REPLICATION INITIATOR PROTEIN DNAA"/>
    <property type="match status" value="1"/>
</dbReference>
<feature type="domain" description="Primosomal DnaI N-terminal" evidence="3">
    <location>
        <begin position="17"/>
        <end position="108"/>
    </location>
</feature>
<sequence length="327" mass="37484">MPNVEPFNFQNNRGTQNIGKSFQDILKKRPQMRNEYEKIRQIMLEDAEIKNFIQEHQPDLSEAIFNRDLATIYEYYLQNKKQQDGLPDVHPGYDPELLFVDKRVVIQYRASQKMQKQHEKLRAASKIMAIGMPKQLKSATMNDFKSMDSGMTAAVLAVSEFIEDYVDRPQEFHQGAYLQGPYGVGKTYLMGAMANQLSFDDIDVLLLHYPTLATNMKDAISDHSIDTKTVRSDMKLVDILVLDDIGAESDGSGWIRDDVLSVVLDYRMQNGLATFFTSNFSMKQLEEEHFTLTKNGAEPVKAARIMQRIKYLAKEIPVNGQNRRLNP</sequence>
<feature type="compositionally biased region" description="Polar residues" evidence="1">
    <location>
        <begin position="8"/>
        <end position="20"/>
    </location>
</feature>
<protein>
    <submittedName>
        <fullName evidence="4">Primosomal protein DnaI</fullName>
    </submittedName>
</protein>
<dbReference type="RefSeq" id="WP_006845563.1">
    <property type="nucleotide sequence ID" value="NZ_CP026847.1"/>
</dbReference>
<dbReference type="GO" id="GO:0005524">
    <property type="term" value="F:ATP binding"/>
    <property type="evidence" value="ECO:0007669"/>
    <property type="project" value="InterPro"/>
</dbReference>
<dbReference type="CDD" id="cd00009">
    <property type="entry name" value="AAA"/>
    <property type="match status" value="1"/>
</dbReference>
<dbReference type="EMBL" id="CP043431">
    <property type="protein sequence ID" value="QNT63912.1"/>
    <property type="molecule type" value="Genomic_DNA"/>
</dbReference>
<evidence type="ECO:0000256" key="1">
    <source>
        <dbReference type="SAM" id="MobiDB-lite"/>
    </source>
</evidence>
<keyword evidence="5" id="KW-1185">Reference proteome</keyword>
<dbReference type="PANTHER" id="PTHR30050:SF8">
    <property type="entry name" value="PRIMOSOMAL PROTEIN DNAI"/>
    <property type="match status" value="1"/>
</dbReference>
<accession>A0A7H1MKC6</accession>
<dbReference type="Proteomes" id="UP000516446">
    <property type="component" value="Chromosome"/>
</dbReference>
<dbReference type="OMA" id="HFTYSQR"/>
<dbReference type="InterPro" id="IPR009928">
    <property type="entry name" value="DnaI_N"/>
</dbReference>
<name>A0A7H1MKC6_9LACO</name>
<dbReference type="Gene3D" id="3.40.50.300">
    <property type="entry name" value="P-loop containing nucleotide triphosphate hydrolases"/>
    <property type="match status" value="1"/>
</dbReference>
<dbReference type="Pfam" id="PF01695">
    <property type="entry name" value="IstB_IS21"/>
    <property type="match status" value="1"/>
</dbReference>
<dbReference type="GO" id="GO:0006260">
    <property type="term" value="P:DNA replication"/>
    <property type="evidence" value="ECO:0007669"/>
    <property type="project" value="TreeGrafter"/>
</dbReference>
<gene>
    <name evidence="4" type="primary">dnaI</name>
    <name evidence="4" type="ORF">FY536_00865</name>
</gene>
<dbReference type="SUPFAM" id="SSF52540">
    <property type="entry name" value="P-loop containing nucleoside triphosphate hydrolases"/>
    <property type="match status" value="1"/>
</dbReference>
<evidence type="ECO:0000259" key="2">
    <source>
        <dbReference type="Pfam" id="PF01695"/>
    </source>
</evidence>
<organism evidence="4 5">
    <name type="scientific">Weissella koreensis</name>
    <dbReference type="NCBI Taxonomy" id="165096"/>
    <lineage>
        <taxon>Bacteria</taxon>
        <taxon>Bacillati</taxon>
        <taxon>Bacillota</taxon>
        <taxon>Bacilli</taxon>
        <taxon>Lactobacillales</taxon>
        <taxon>Lactobacillaceae</taxon>
        <taxon>Weissella</taxon>
    </lineage>
</organism>
<feature type="domain" description="IstB-like ATP-binding" evidence="2">
    <location>
        <begin position="112"/>
        <end position="325"/>
    </location>
</feature>
<evidence type="ECO:0000313" key="5">
    <source>
        <dbReference type="Proteomes" id="UP000516446"/>
    </source>
</evidence>
<dbReference type="AlphaFoldDB" id="A0A7H1MKC6"/>
<dbReference type="NCBIfam" id="NF006505">
    <property type="entry name" value="PRK08939.1"/>
    <property type="match status" value="1"/>
</dbReference>
<feature type="region of interest" description="Disordered" evidence="1">
    <location>
        <begin position="1"/>
        <end position="20"/>
    </location>
</feature>
<reference evidence="4 5" key="1">
    <citation type="submission" date="2019-08" db="EMBL/GenBank/DDBJ databases">
        <authorList>
            <person name="Chang H.C."/>
            <person name="Mun S.Y."/>
        </authorList>
    </citation>
    <scope>NUCLEOTIDE SEQUENCE [LARGE SCALE GENOMIC DNA]</scope>
    <source>
        <strain evidence="4 5">SK</strain>
    </source>
</reference>
<evidence type="ECO:0000313" key="4">
    <source>
        <dbReference type="EMBL" id="QNT63912.1"/>
    </source>
</evidence>
<proteinExistence type="predicted"/>
<evidence type="ECO:0000259" key="3">
    <source>
        <dbReference type="Pfam" id="PF07319"/>
    </source>
</evidence>
<dbReference type="InterPro" id="IPR002611">
    <property type="entry name" value="IstB_ATP-bd"/>
</dbReference>
<dbReference type="Pfam" id="PF07319">
    <property type="entry name" value="DnaI_N"/>
    <property type="match status" value="1"/>
</dbReference>
<dbReference type="InterPro" id="IPR027417">
    <property type="entry name" value="P-loop_NTPase"/>
</dbReference>